<dbReference type="GeneID" id="83219131"/>
<dbReference type="GO" id="GO:0008597">
    <property type="term" value="F:calcium-dependent protein serine/threonine phosphatase regulator activity"/>
    <property type="evidence" value="ECO:0007669"/>
    <property type="project" value="TreeGrafter"/>
</dbReference>
<proteinExistence type="inferred from homology"/>
<gene>
    <name evidence="3" type="ORF">O0I10_011732</name>
</gene>
<dbReference type="InterPro" id="IPR035979">
    <property type="entry name" value="RBD_domain_sf"/>
</dbReference>
<dbReference type="Proteomes" id="UP001234581">
    <property type="component" value="Unassembled WGS sequence"/>
</dbReference>
<evidence type="ECO:0000313" key="3">
    <source>
        <dbReference type="EMBL" id="KAJ8652654.1"/>
    </source>
</evidence>
<sequence length="258" mass="28692">MDGHSIATNTLLMPNIPALFFEYPASLDFLRSTFEQHGSLHAFIAMKGFRRLMIIYDETLCAVNALESLDKKTLLWNPPSTTSNTIQLYIKDADEHVDIPGIDGMQIRLYYGQHNPINVDPALSQLQVPENKKNFLISPPGSPCENWQQTEESPPNTAVLASDLTHAIAELSDDDLDDLDDFQLDQHSASSHDTRPSSTLKIITASNNGHENENVPMITVQDCDDDQPSPPPSEKKPRADFPKARVVPTPRPPILSIQ</sequence>
<evidence type="ECO:0000313" key="4">
    <source>
        <dbReference type="Proteomes" id="UP001234581"/>
    </source>
</evidence>
<feature type="compositionally biased region" description="Pro residues" evidence="2">
    <location>
        <begin position="249"/>
        <end position="258"/>
    </location>
</feature>
<dbReference type="InterPro" id="IPR012677">
    <property type="entry name" value="Nucleotide-bd_a/b_plait_sf"/>
</dbReference>
<comment type="caution">
    <text evidence="3">The sequence shown here is derived from an EMBL/GenBank/DDBJ whole genome shotgun (WGS) entry which is preliminary data.</text>
</comment>
<keyword evidence="4" id="KW-1185">Reference proteome</keyword>
<feature type="region of interest" description="Disordered" evidence="2">
    <location>
        <begin position="207"/>
        <end position="258"/>
    </location>
</feature>
<protein>
    <recommendedName>
        <fullName evidence="5">Calcipressin</fullName>
    </recommendedName>
</protein>
<dbReference type="Gene3D" id="3.30.70.330">
    <property type="match status" value="1"/>
</dbReference>
<dbReference type="PANTHER" id="PTHR10300:SF14">
    <property type="entry name" value="PROTEIN SARAH"/>
    <property type="match status" value="1"/>
</dbReference>
<comment type="similarity">
    <text evidence="1">Belongs to the RCAN family.</text>
</comment>
<dbReference type="PANTHER" id="PTHR10300">
    <property type="entry name" value="CALCIPRESSIN"/>
    <property type="match status" value="1"/>
</dbReference>
<evidence type="ECO:0000256" key="2">
    <source>
        <dbReference type="SAM" id="MobiDB-lite"/>
    </source>
</evidence>
<feature type="compositionally biased region" description="Basic and acidic residues" evidence="2">
    <location>
        <begin position="233"/>
        <end position="243"/>
    </location>
</feature>
<reference evidence="3 4" key="1">
    <citation type="submission" date="2023-03" db="EMBL/GenBank/DDBJ databases">
        <title>Genome sequence of Lichtheimia ornata CBS 291.66.</title>
        <authorList>
            <person name="Mohabir J.T."/>
            <person name="Shea T.P."/>
            <person name="Kurbessoian T."/>
            <person name="Berby B."/>
            <person name="Fontaine J."/>
            <person name="Livny J."/>
            <person name="Gnirke A."/>
            <person name="Stajich J.E."/>
            <person name="Cuomo C.A."/>
        </authorList>
    </citation>
    <scope>NUCLEOTIDE SEQUENCE [LARGE SCALE GENOMIC DNA]</scope>
    <source>
        <strain evidence="3">CBS 291.66</strain>
    </source>
</reference>
<dbReference type="RefSeq" id="XP_058337568.1">
    <property type="nucleotide sequence ID" value="XM_058491695.1"/>
</dbReference>
<organism evidence="3 4">
    <name type="scientific">Lichtheimia ornata</name>
    <dbReference type="NCBI Taxonomy" id="688661"/>
    <lineage>
        <taxon>Eukaryota</taxon>
        <taxon>Fungi</taxon>
        <taxon>Fungi incertae sedis</taxon>
        <taxon>Mucoromycota</taxon>
        <taxon>Mucoromycotina</taxon>
        <taxon>Mucoromycetes</taxon>
        <taxon>Mucorales</taxon>
        <taxon>Lichtheimiaceae</taxon>
        <taxon>Lichtheimia</taxon>
    </lineage>
</organism>
<dbReference type="SUPFAM" id="SSF54928">
    <property type="entry name" value="RNA-binding domain, RBD"/>
    <property type="match status" value="1"/>
</dbReference>
<name>A0AAD7XQ85_9FUNG</name>
<dbReference type="GO" id="GO:0019722">
    <property type="term" value="P:calcium-mediated signaling"/>
    <property type="evidence" value="ECO:0007669"/>
    <property type="project" value="InterPro"/>
</dbReference>
<accession>A0AAD7XQ85</accession>
<dbReference type="GO" id="GO:0003676">
    <property type="term" value="F:nucleic acid binding"/>
    <property type="evidence" value="ECO:0007669"/>
    <property type="project" value="InterPro"/>
</dbReference>
<evidence type="ECO:0008006" key="5">
    <source>
        <dbReference type="Google" id="ProtNLM"/>
    </source>
</evidence>
<dbReference type="EMBL" id="JARTCD010000098">
    <property type="protein sequence ID" value="KAJ8652654.1"/>
    <property type="molecule type" value="Genomic_DNA"/>
</dbReference>
<evidence type="ECO:0000256" key="1">
    <source>
        <dbReference type="ARBA" id="ARBA00008209"/>
    </source>
</evidence>
<dbReference type="InterPro" id="IPR006931">
    <property type="entry name" value="Calcipressin"/>
</dbReference>
<dbReference type="Pfam" id="PF04847">
    <property type="entry name" value="Calcipressin"/>
    <property type="match status" value="1"/>
</dbReference>
<dbReference type="GO" id="GO:0005634">
    <property type="term" value="C:nucleus"/>
    <property type="evidence" value="ECO:0007669"/>
    <property type="project" value="TreeGrafter"/>
</dbReference>
<dbReference type="AlphaFoldDB" id="A0AAD7XQ85"/>
<dbReference type="GO" id="GO:0005737">
    <property type="term" value="C:cytoplasm"/>
    <property type="evidence" value="ECO:0007669"/>
    <property type="project" value="TreeGrafter"/>
</dbReference>